<feature type="transmembrane region" description="Helical" evidence="1">
    <location>
        <begin position="287"/>
        <end position="313"/>
    </location>
</feature>
<name>A0A9N8HHX7_9STRA</name>
<evidence type="ECO:0000313" key="3">
    <source>
        <dbReference type="EMBL" id="CAB9511138.1"/>
    </source>
</evidence>
<feature type="transmembrane region" description="Helical" evidence="1">
    <location>
        <begin position="356"/>
        <end position="374"/>
    </location>
</feature>
<keyword evidence="1" id="KW-1133">Transmembrane helix</keyword>
<evidence type="ECO:0000313" key="4">
    <source>
        <dbReference type="Proteomes" id="UP001153069"/>
    </source>
</evidence>
<comment type="caution">
    <text evidence="3">The sequence shown here is derived from an EMBL/GenBank/DDBJ whole genome shotgun (WGS) entry which is preliminary data.</text>
</comment>
<evidence type="ECO:0000256" key="1">
    <source>
        <dbReference type="SAM" id="Phobius"/>
    </source>
</evidence>
<keyword evidence="4" id="KW-1185">Reference proteome</keyword>
<keyword evidence="1" id="KW-0472">Membrane</keyword>
<proteinExistence type="predicted"/>
<evidence type="ECO:0000256" key="2">
    <source>
        <dbReference type="SAM" id="SignalP"/>
    </source>
</evidence>
<keyword evidence="1" id="KW-0812">Transmembrane</keyword>
<dbReference type="Proteomes" id="UP001153069">
    <property type="component" value="Unassembled WGS sequence"/>
</dbReference>
<protein>
    <submittedName>
        <fullName evidence="3">Uncharacterized protein</fullName>
    </submittedName>
</protein>
<dbReference type="OrthoDB" id="10571854at2759"/>
<organism evidence="3 4">
    <name type="scientific">Seminavis robusta</name>
    <dbReference type="NCBI Taxonomy" id="568900"/>
    <lineage>
        <taxon>Eukaryota</taxon>
        <taxon>Sar</taxon>
        <taxon>Stramenopiles</taxon>
        <taxon>Ochrophyta</taxon>
        <taxon>Bacillariophyta</taxon>
        <taxon>Bacillariophyceae</taxon>
        <taxon>Bacillariophycidae</taxon>
        <taxon>Naviculales</taxon>
        <taxon>Naviculaceae</taxon>
        <taxon>Seminavis</taxon>
    </lineage>
</organism>
<feature type="chain" id="PRO_5040511622" evidence="2">
    <location>
        <begin position="26"/>
        <end position="393"/>
    </location>
</feature>
<reference evidence="3" key="1">
    <citation type="submission" date="2020-06" db="EMBL/GenBank/DDBJ databases">
        <authorList>
            <consortium name="Plant Systems Biology data submission"/>
        </authorList>
    </citation>
    <scope>NUCLEOTIDE SEQUENCE</scope>
    <source>
        <strain evidence="3">D6</strain>
    </source>
</reference>
<dbReference type="AlphaFoldDB" id="A0A9N8HHX7"/>
<keyword evidence="2" id="KW-0732">Signal</keyword>
<feature type="signal peptide" evidence="2">
    <location>
        <begin position="1"/>
        <end position="25"/>
    </location>
</feature>
<gene>
    <name evidence="3" type="ORF">SEMRO_470_G149460.1</name>
</gene>
<dbReference type="EMBL" id="CAICTM010000469">
    <property type="protein sequence ID" value="CAB9511138.1"/>
    <property type="molecule type" value="Genomic_DNA"/>
</dbReference>
<accession>A0A9N8HHX7</accession>
<sequence>MWRWSSPRWMVAVAAAAVALVSVEASAKATTTNGFMPAFQVVLDDPEEIDSMERALSLIEKYYPHESSSSPISHHAFVRMAPLDLQKEISKFVWNRRIIRQHFPNHKVYFDSFHEIYWMRPEFDLVDPKKIHYDGVIKVMFPFSTVRSLTYLKETTNPATLVALTSQRNFTTHQGTAIVIDFNRELHYADMGVASKTSEENPSCTSREPRIMIKAGIHVLPKKTNPLMAFLYIALHRGTFFAIKSVRNTFESSSAATQQQQKQQKPASSLALMALDNTMRALNKIHMALPLVAVGIPMGIFLTASIASFNVVLPYILHIALVWWRNIPPSRSAYLRYVATATSFAILHHLKKQGEFGFYMCVLQLAWIGACWYLEQSANMAHQILFAPIVAIS</sequence>